<dbReference type="SUPFAM" id="SSF160904">
    <property type="entry name" value="Jann2411-like"/>
    <property type="match status" value="1"/>
</dbReference>
<dbReference type="InterPro" id="IPR021005">
    <property type="entry name" value="Znf_CGNR"/>
</dbReference>
<dbReference type="Pfam" id="PF07336">
    <property type="entry name" value="ABATE"/>
    <property type="match status" value="1"/>
</dbReference>
<feature type="domain" description="Zinc finger CGNR" evidence="2">
    <location>
        <begin position="164"/>
        <end position="206"/>
    </location>
</feature>
<proteinExistence type="predicted"/>
<dbReference type="InterPro" id="IPR023286">
    <property type="entry name" value="ABATE_dom_sf"/>
</dbReference>
<evidence type="ECO:0000313" key="4">
    <source>
        <dbReference type="Proteomes" id="UP000778578"/>
    </source>
</evidence>
<comment type="caution">
    <text evidence="3">The sequence shown here is derived from an EMBL/GenBank/DDBJ whole genome shotgun (WGS) entry which is preliminary data.</text>
</comment>
<feature type="region of interest" description="Disordered" evidence="1">
    <location>
        <begin position="1"/>
        <end position="24"/>
    </location>
</feature>
<evidence type="ECO:0000256" key="1">
    <source>
        <dbReference type="SAM" id="MobiDB-lite"/>
    </source>
</evidence>
<evidence type="ECO:0000259" key="2">
    <source>
        <dbReference type="Pfam" id="PF11706"/>
    </source>
</evidence>
<evidence type="ECO:0000313" key="3">
    <source>
        <dbReference type="EMBL" id="MBY8876692.1"/>
    </source>
</evidence>
<dbReference type="Pfam" id="PF11706">
    <property type="entry name" value="zf-CGNR"/>
    <property type="match status" value="1"/>
</dbReference>
<accession>A0ABS7Q3R8</accession>
<keyword evidence="4" id="KW-1185">Reference proteome</keyword>
<dbReference type="Gene3D" id="1.10.3300.10">
    <property type="entry name" value="Jann2411-like domain"/>
    <property type="match status" value="1"/>
</dbReference>
<name>A0ABS7Q3R8_9ACTN</name>
<gene>
    <name evidence="3" type="ORF">K7862_03425</name>
</gene>
<reference evidence="3 4" key="1">
    <citation type="submission" date="2021-08" db="EMBL/GenBank/DDBJ databases">
        <title>WGS of actinomycetes from Thailand.</title>
        <authorList>
            <person name="Thawai C."/>
        </authorList>
    </citation>
    <scope>NUCLEOTIDE SEQUENCE [LARGE SCALE GENOMIC DNA]</scope>
    <source>
        <strain evidence="3 4">PLK6-54</strain>
    </source>
</reference>
<dbReference type="PANTHER" id="PTHR35525:SF3">
    <property type="entry name" value="BLL6575 PROTEIN"/>
    <property type="match status" value="1"/>
</dbReference>
<dbReference type="EMBL" id="JAINZZ010000003">
    <property type="protein sequence ID" value="MBY8876692.1"/>
    <property type="molecule type" value="Genomic_DNA"/>
</dbReference>
<dbReference type="Proteomes" id="UP000778578">
    <property type="component" value="Unassembled WGS sequence"/>
</dbReference>
<sequence>MTDTAAPAPVSAPAPVPTAERPDRFREGAGRLCLDFIRTLRYRGTPAETEELADPAALADWVRQFGTAAGTEPSVPPLDVAQVREARALREAVYALVAAAMSGDRVGPAARRRLNDAAAAPVPVPRLTPSGTVAMSAESPLAALMSLVARDALDLATSPALLTRVRPCASPTCGALFLDHSRPGTRRWCSMDICGNRAKKAGLRARA</sequence>
<dbReference type="PANTHER" id="PTHR35525">
    <property type="entry name" value="BLL6575 PROTEIN"/>
    <property type="match status" value="1"/>
</dbReference>
<organism evidence="3 4">
    <name type="scientific">Actinacidiphila acidipaludis</name>
    <dbReference type="NCBI Taxonomy" id="2873382"/>
    <lineage>
        <taxon>Bacteria</taxon>
        <taxon>Bacillati</taxon>
        <taxon>Actinomycetota</taxon>
        <taxon>Actinomycetes</taxon>
        <taxon>Kitasatosporales</taxon>
        <taxon>Streptomycetaceae</taxon>
        <taxon>Actinacidiphila</taxon>
    </lineage>
</organism>
<dbReference type="InterPro" id="IPR010852">
    <property type="entry name" value="ABATE"/>
</dbReference>
<protein>
    <submittedName>
        <fullName evidence="3">ABATE domain-containing protein</fullName>
    </submittedName>
</protein>